<accession>A0A7J8LL55</accession>
<gene>
    <name evidence="1" type="ORF">Golob_012387</name>
</gene>
<evidence type="ECO:0000313" key="1">
    <source>
        <dbReference type="EMBL" id="MBA0553185.1"/>
    </source>
</evidence>
<feature type="non-terminal residue" evidence="1">
    <location>
        <position position="1"/>
    </location>
</feature>
<comment type="caution">
    <text evidence="1">The sequence shown here is derived from an EMBL/GenBank/DDBJ whole genome shotgun (WGS) entry which is preliminary data.</text>
</comment>
<dbReference type="Proteomes" id="UP000593572">
    <property type="component" value="Unassembled WGS sequence"/>
</dbReference>
<reference evidence="1 2" key="1">
    <citation type="journal article" date="2019" name="Genome Biol. Evol.">
        <title>Insights into the evolution of the New World diploid cottons (Gossypium, subgenus Houzingenia) based on genome sequencing.</title>
        <authorList>
            <person name="Grover C.E."/>
            <person name="Arick M.A. 2nd"/>
            <person name="Thrash A."/>
            <person name="Conover J.L."/>
            <person name="Sanders W.S."/>
            <person name="Peterson D.G."/>
            <person name="Frelichowski J.E."/>
            <person name="Scheffler J.A."/>
            <person name="Scheffler B.E."/>
            <person name="Wendel J.F."/>
        </authorList>
    </citation>
    <scope>NUCLEOTIDE SEQUENCE [LARGE SCALE GENOMIC DNA]</scope>
    <source>
        <strain evidence="1">157</strain>
        <tissue evidence="1">Leaf</tissue>
    </source>
</reference>
<proteinExistence type="predicted"/>
<dbReference type="EMBL" id="JABEZX010000004">
    <property type="protein sequence ID" value="MBA0553185.1"/>
    <property type="molecule type" value="Genomic_DNA"/>
</dbReference>
<keyword evidence="2" id="KW-1185">Reference proteome</keyword>
<sequence length="55" mass="6444">MEFVFLCSSIHPLIYVSHTREMLCSILKPLFLLIVNFFIMEKLTPRCTWSHGTKA</sequence>
<evidence type="ECO:0000313" key="2">
    <source>
        <dbReference type="Proteomes" id="UP000593572"/>
    </source>
</evidence>
<protein>
    <submittedName>
        <fullName evidence="1">Uncharacterized protein</fullName>
    </submittedName>
</protein>
<name>A0A7J8LL55_9ROSI</name>
<organism evidence="1 2">
    <name type="scientific">Gossypium lobatum</name>
    <dbReference type="NCBI Taxonomy" id="34289"/>
    <lineage>
        <taxon>Eukaryota</taxon>
        <taxon>Viridiplantae</taxon>
        <taxon>Streptophyta</taxon>
        <taxon>Embryophyta</taxon>
        <taxon>Tracheophyta</taxon>
        <taxon>Spermatophyta</taxon>
        <taxon>Magnoliopsida</taxon>
        <taxon>eudicotyledons</taxon>
        <taxon>Gunneridae</taxon>
        <taxon>Pentapetalae</taxon>
        <taxon>rosids</taxon>
        <taxon>malvids</taxon>
        <taxon>Malvales</taxon>
        <taxon>Malvaceae</taxon>
        <taxon>Malvoideae</taxon>
        <taxon>Gossypium</taxon>
    </lineage>
</organism>
<dbReference type="AlphaFoldDB" id="A0A7J8LL55"/>